<dbReference type="OrthoDB" id="20734at2759"/>
<name>A0A196SNV7_BLAHN</name>
<keyword evidence="4" id="KW-1185">Reference proteome</keyword>
<keyword evidence="2" id="KW-0496">Mitochondrion</keyword>
<evidence type="ECO:0000256" key="2">
    <source>
        <dbReference type="ARBA" id="ARBA00023128"/>
    </source>
</evidence>
<dbReference type="AlphaFoldDB" id="A0A196SNV7"/>
<gene>
    <name evidence="3" type="ORF">AV274_0762</name>
</gene>
<sequence>MTLHRCGGPNDRGIDIRGTWHVNSTDIPLIVQCKNTKQSKPQFVREFVGVMNRESTAECNEKPVGLLCLSSSITNSLLRESALSNYPFALVRVVDSHIQSFQPNYALLRCYPDLHFVFDVNATNVPTILYKDTVLFHP</sequence>
<dbReference type="Proteomes" id="UP000078348">
    <property type="component" value="Unassembled WGS sequence"/>
</dbReference>
<dbReference type="EMBL" id="LXWW01000027">
    <property type="protein sequence ID" value="OAO17519.1"/>
    <property type="molecule type" value="Genomic_DNA"/>
</dbReference>
<dbReference type="Pfam" id="PF10356">
    <property type="entry name" value="RRG7"/>
    <property type="match status" value="2"/>
</dbReference>
<dbReference type="PANTHER" id="PTHR28133">
    <property type="entry name" value="REQUIRED FOR RESPIRATORY GROWTH PROTEIN 7, MITOCHONDRIAL"/>
    <property type="match status" value="1"/>
</dbReference>
<dbReference type="InterPro" id="IPR018828">
    <property type="entry name" value="RRG7"/>
</dbReference>
<evidence type="ECO:0000313" key="4">
    <source>
        <dbReference type="Proteomes" id="UP000078348"/>
    </source>
</evidence>
<comment type="caution">
    <text evidence="3">The sequence shown here is derived from an EMBL/GenBank/DDBJ whole genome shotgun (WGS) entry which is preliminary data.</text>
</comment>
<dbReference type="GO" id="GO:0005739">
    <property type="term" value="C:mitochondrion"/>
    <property type="evidence" value="ECO:0007669"/>
    <property type="project" value="UniProtKB-SubCell"/>
</dbReference>
<evidence type="ECO:0000256" key="1">
    <source>
        <dbReference type="ARBA" id="ARBA00004173"/>
    </source>
</evidence>
<dbReference type="PANTHER" id="PTHR28133:SF1">
    <property type="entry name" value="REQUIRED FOR RESPIRATORY GROWTH PROTEIN 7, MITOCHONDRIAL"/>
    <property type="match status" value="1"/>
</dbReference>
<proteinExistence type="predicted"/>
<evidence type="ECO:0000313" key="3">
    <source>
        <dbReference type="EMBL" id="OAO17519.1"/>
    </source>
</evidence>
<reference evidence="3 4" key="1">
    <citation type="submission" date="2016-05" db="EMBL/GenBank/DDBJ databases">
        <title>Nuclear genome of Blastocystis sp. subtype 1 NandII.</title>
        <authorList>
            <person name="Gentekaki E."/>
            <person name="Curtis B."/>
            <person name="Stairs C."/>
            <person name="Eme L."/>
            <person name="Herman E."/>
            <person name="Klimes V."/>
            <person name="Arias M.C."/>
            <person name="Elias M."/>
            <person name="Hilliou F."/>
            <person name="Klute M."/>
            <person name="Malik S.-B."/>
            <person name="Pightling A."/>
            <person name="Rachubinski R."/>
            <person name="Salas D."/>
            <person name="Schlacht A."/>
            <person name="Suga H."/>
            <person name="Archibald J."/>
            <person name="Ball S.G."/>
            <person name="Clark G."/>
            <person name="Dacks J."/>
            <person name="Van Der Giezen M."/>
            <person name="Tsaousis A."/>
            <person name="Roger A."/>
        </authorList>
    </citation>
    <scope>NUCLEOTIDE SEQUENCE [LARGE SCALE GENOMIC DNA]</scope>
    <source>
        <strain evidence="4">ATCC 50177 / NandII</strain>
    </source>
</reference>
<comment type="subcellular location">
    <subcellularLocation>
        <location evidence="1">Mitochondrion</location>
    </subcellularLocation>
</comment>
<organism evidence="3 4">
    <name type="scientific">Blastocystis sp. subtype 1 (strain ATCC 50177 / NandII)</name>
    <dbReference type="NCBI Taxonomy" id="478820"/>
    <lineage>
        <taxon>Eukaryota</taxon>
        <taxon>Sar</taxon>
        <taxon>Stramenopiles</taxon>
        <taxon>Bigyra</taxon>
        <taxon>Opalozoa</taxon>
        <taxon>Opalinata</taxon>
        <taxon>Blastocystidae</taxon>
        <taxon>Blastocystis</taxon>
    </lineage>
</organism>
<protein>
    <recommendedName>
        <fullName evidence="5">Restriction endonuclease type IV Mrr domain-containing protein</fullName>
    </recommendedName>
</protein>
<accession>A0A196SNV7</accession>
<evidence type="ECO:0008006" key="5">
    <source>
        <dbReference type="Google" id="ProtNLM"/>
    </source>
</evidence>